<proteinExistence type="predicted"/>
<feature type="domain" description="YdhG-like" evidence="1">
    <location>
        <begin position="16"/>
        <end position="110"/>
    </location>
</feature>
<dbReference type="InterPro" id="IPR014922">
    <property type="entry name" value="YdhG-like"/>
</dbReference>
<keyword evidence="3" id="KW-1185">Reference proteome</keyword>
<accession>A0A1Z5INC4</accession>
<dbReference type="EMBL" id="BCMH01000003">
    <property type="protein sequence ID" value="GAX03082.1"/>
    <property type="molecule type" value="Genomic_DNA"/>
</dbReference>
<evidence type="ECO:0000313" key="3">
    <source>
        <dbReference type="Proteomes" id="UP000198430"/>
    </source>
</evidence>
<organism evidence="2 3">
    <name type="scientific">Secundilactobacillus pentosiphilus</name>
    <dbReference type="NCBI Taxonomy" id="1714682"/>
    <lineage>
        <taxon>Bacteria</taxon>
        <taxon>Bacillati</taxon>
        <taxon>Bacillota</taxon>
        <taxon>Bacilli</taxon>
        <taxon>Lactobacillales</taxon>
        <taxon>Lactobacillaceae</taxon>
        <taxon>Secundilactobacillus</taxon>
    </lineage>
</organism>
<gene>
    <name evidence="2" type="ORF">IWT140_00680</name>
</gene>
<comment type="caution">
    <text evidence="2">The sequence shown here is derived from an EMBL/GenBank/DDBJ whole genome shotgun (WGS) entry which is preliminary data.</text>
</comment>
<sequence>MSVITAYIAEQPQAYQPQLTRLYRLLKETLPDASEKISYGMPAFFQTKPIIYFGANKHHIGIYPTSEGISYFAEYFADELAGYQTTKSSWHLLYDEPLPEQLIIKVAKHRLAAVMQG</sequence>
<dbReference type="Proteomes" id="UP000198430">
    <property type="component" value="Unassembled WGS sequence"/>
</dbReference>
<dbReference type="RefSeq" id="WP_089088057.1">
    <property type="nucleotide sequence ID" value="NZ_BCMH01000003.1"/>
</dbReference>
<evidence type="ECO:0000259" key="1">
    <source>
        <dbReference type="Pfam" id="PF08818"/>
    </source>
</evidence>
<protein>
    <recommendedName>
        <fullName evidence="1">YdhG-like domain-containing protein</fullName>
    </recommendedName>
</protein>
<dbReference type="Pfam" id="PF08818">
    <property type="entry name" value="DUF1801"/>
    <property type="match status" value="1"/>
</dbReference>
<evidence type="ECO:0000313" key="2">
    <source>
        <dbReference type="EMBL" id="GAX03082.1"/>
    </source>
</evidence>
<reference evidence="2 3" key="1">
    <citation type="submission" date="2015-11" db="EMBL/GenBank/DDBJ databases">
        <title>Draft genome sequences of new species of the genus Lactobacillus isolated from orchardgrass silage.</title>
        <authorList>
            <person name="Tohno M."/>
            <person name="Tanizawa Y."/>
            <person name="Arita M."/>
        </authorList>
    </citation>
    <scope>NUCLEOTIDE SEQUENCE [LARGE SCALE GENOMIC DNA]</scope>
    <source>
        <strain evidence="2 3">IWT140</strain>
    </source>
</reference>
<dbReference type="Gene3D" id="3.90.1150.200">
    <property type="match status" value="1"/>
</dbReference>
<name>A0A1Z5INC4_9LACO</name>
<dbReference type="AlphaFoldDB" id="A0A1Z5INC4"/>
<dbReference type="SUPFAM" id="SSF159888">
    <property type="entry name" value="YdhG-like"/>
    <property type="match status" value="1"/>
</dbReference>